<dbReference type="PROSITE" id="PS00676">
    <property type="entry name" value="SIGMA54_INTERACT_2"/>
    <property type="match status" value="1"/>
</dbReference>
<name>A0A7H1RWK9_9BACL</name>
<evidence type="ECO:0000313" key="9">
    <source>
        <dbReference type="Proteomes" id="UP000516388"/>
    </source>
</evidence>
<dbReference type="SMART" id="SM00382">
    <property type="entry name" value="AAA"/>
    <property type="match status" value="1"/>
</dbReference>
<feature type="domain" description="Sigma-54 factor interaction" evidence="6">
    <location>
        <begin position="155"/>
        <end position="385"/>
    </location>
</feature>
<dbReference type="InterPro" id="IPR009057">
    <property type="entry name" value="Homeodomain-like_sf"/>
</dbReference>
<dbReference type="Gene3D" id="1.10.10.60">
    <property type="entry name" value="Homeodomain-like"/>
    <property type="match status" value="1"/>
</dbReference>
<keyword evidence="4" id="KW-0238">DNA-binding</keyword>
<dbReference type="PROSITE" id="PS00688">
    <property type="entry name" value="SIGMA54_INTERACT_3"/>
    <property type="match status" value="1"/>
</dbReference>
<dbReference type="PROSITE" id="PS50112">
    <property type="entry name" value="PAS"/>
    <property type="match status" value="1"/>
</dbReference>
<dbReference type="InterPro" id="IPR058031">
    <property type="entry name" value="AAA_lid_NorR"/>
</dbReference>
<dbReference type="SUPFAM" id="SSF52540">
    <property type="entry name" value="P-loop containing nucleoside triphosphate hydrolases"/>
    <property type="match status" value="1"/>
</dbReference>
<organism evidence="8 9">
    <name type="scientific">Geobacillus zalihae</name>
    <dbReference type="NCBI Taxonomy" id="213419"/>
    <lineage>
        <taxon>Bacteria</taxon>
        <taxon>Bacillati</taxon>
        <taxon>Bacillota</taxon>
        <taxon>Bacilli</taxon>
        <taxon>Bacillales</taxon>
        <taxon>Anoxybacillaceae</taxon>
        <taxon>Geobacillus</taxon>
    </lineage>
</organism>
<dbReference type="EMBL" id="CP061470">
    <property type="protein sequence ID" value="QNU18648.1"/>
    <property type="molecule type" value="Genomic_DNA"/>
</dbReference>
<protein>
    <submittedName>
        <fullName evidence="8">Sigma-54-dependent Fis family transcriptional regulator</fullName>
    </submittedName>
</protein>
<feature type="domain" description="PAS" evidence="7">
    <location>
        <begin position="17"/>
        <end position="62"/>
    </location>
</feature>
<dbReference type="GO" id="GO:0005524">
    <property type="term" value="F:ATP binding"/>
    <property type="evidence" value="ECO:0007669"/>
    <property type="project" value="UniProtKB-KW"/>
</dbReference>
<dbReference type="Gene3D" id="1.10.8.60">
    <property type="match status" value="1"/>
</dbReference>
<evidence type="ECO:0000256" key="5">
    <source>
        <dbReference type="ARBA" id="ARBA00023163"/>
    </source>
</evidence>
<dbReference type="InterPro" id="IPR035965">
    <property type="entry name" value="PAS-like_dom_sf"/>
</dbReference>
<evidence type="ECO:0000313" key="8">
    <source>
        <dbReference type="EMBL" id="QNU18648.1"/>
    </source>
</evidence>
<dbReference type="GO" id="GO:0043565">
    <property type="term" value="F:sequence-specific DNA binding"/>
    <property type="evidence" value="ECO:0007669"/>
    <property type="project" value="InterPro"/>
</dbReference>
<dbReference type="Gene3D" id="3.30.450.20">
    <property type="entry name" value="PAS domain"/>
    <property type="match status" value="1"/>
</dbReference>
<dbReference type="PANTHER" id="PTHR32071:SF57">
    <property type="entry name" value="C4-DICARBOXYLATE TRANSPORT TRANSCRIPTIONAL REGULATORY PROTEIN DCTD"/>
    <property type="match status" value="1"/>
</dbReference>
<dbReference type="InterPro" id="IPR000014">
    <property type="entry name" value="PAS"/>
</dbReference>
<dbReference type="InterPro" id="IPR003593">
    <property type="entry name" value="AAA+_ATPase"/>
</dbReference>
<dbReference type="RefSeq" id="WP_020278757.1">
    <property type="nucleotide sequence ID" value="NZ_CP061470.1"/>
</dbReference>
<dbReference type="GO" id="GO:0006355">
    <property type="term" value="P:regulation of DNA-templated transcription"/>
    <property type="evidence" value="ECO:0007669"/>
    <property type="project" value="InterPro"/>
</dbReference>
<evidence type="ECO:0000256" key="1">
    <source>
        <dbReference type="ARBA" id="ARBA00022741"/>
    </source>
</evidence>
<dbReference type="InterPro" id="IPR002197">
    <property type="entry name" value="HTH_Fis"/>
</dbReference>
<dbReference type="InterPro" id="IPR025943">
    <property type="entry name" value="Sigma_54_int_dom_ATP-bd_2"/>
</dbReference>
<dbReference type="CDD" id="cd00009">
    <property type="entry name" value="AAA"/>
    <property type="match status" value="1"/>
</dbReference>
<keyword evidence="1" id="KW-0547">Nucleotide-binding</keyword>
<keyword evidence="3" id="KW-0805">Transcription regulation</keyword>
<keyword evidence="2" id="KW-0067">ATP-binding</keyword>
<dbReference type="InterPro" id="IPR013767">
    <property type="entry name" value="PAS_fold"/>
</dbReference>
<gene>
    <name evidence="8" type="ORF">IC807_02905</name>
</gene>
<dbReference type="KEGG" id="gza:IC807_02905"/>
<evidence type="ECO:0000259" key="6">
    <source>
        <dbReference type="PROSITE" id="PS50045"/>
    </source>
</evidence>
<dbReference type="Gene3D" id="3.40.50.300">
    <property type="entry name" value="P-loop containing nucleotide triphosphate hydrolases"/>
    <property type="match status" value="1"/>
</dbReference>
<dbReference type="SUPFAM" id="SSF55785">
    <property type="entry name" value="PYP-like sensor domain (PAS domain)"/>
    <property type="match status" value="1"/>
</dbReference>
<evidence type="ECO:0000256" key="3">
    <source>
        <dbReference type="ARBA" id="ARBA00023015"/>
    </source>
</evidence>
<dbReference type="AlphaFoldDB" id="A0A7H1RWK9"/>
<evidence type="ECO:0000259" key="7">
    <source>
        <dbReference type="PROSITE" id="PS50112"/>
    </source>
</evidence>
<proteinExistence type="predicted"/>
<dbReference type="Pfam" id="PF25601">
    <property type="entry name" value="AAA_lid_14"/>
    <property type="match status" value="1"/>
</dbReference>
<evidence type="ECO:0000256" key="2">
    <source>
        <dbReference type="ARBA" id="ARBA00022840"/>
    </source>
</evidence>
<dbReference type="InterPro" id="IPR025944">
    <property type="entry name" value="Sigma_54_int_dom_CS"/>
</dbReference>
<dbReference type="Pfam" id="PF02954">
    <property type="entry name" value="HTH_8"/>
    <property type="match status" value="1"/>
</dbReference>
<dbReference type="Pfam" id="PF00158">
    <property type="entry name" value="Sigma54_activat"/>
    <property type="match status" value="1"/>
</dbReference>
<dbReference type="PROSITE" id="PS50045">
    <property type="entry name" value="SIGMA54_INTERACT_4"/>
    <property type="match status" value="1"/>
</dbReference>
<dbReference type="Pfam" id="PF00989">
    <property type="entry name" value="PAS"/>
    <property type="match status" value="1"/>
</dbReference>
<dbReference type="NCBIfam" id="TIGR00229">
    <property type="entry name" value="sensory_box"/>
    <property type="match status" value="1"/>
</dbReference>
<dbReference type="InterPro" id="IPR002078">
    <property type="entry name" value="Sigma_54_int"/>
</dbReference>
<dbReference type="SMART" id="SM00091">
    <property type="entry name" value="PAS"/>
    <property type="match status" value="1"/>
</dbReference>
<dbReference type="InterPro" id="IPR025662">
    <property type="entry name" value="Sigma_54_int_dom_ATP-bd_1"/>
</dbReference>
<dbReference type="Proteomes" id="UP000516388">
    <property type="component" value="Chromosome"/>
</dbReference>
<dbReference type="SUPFAM" id="SSF46689">
    <property type="entry name" value="Homeodomain-like"/>
    <property type="match status" value="1"/>
</dbReference>
<dbReference type="FunFam" id="3.40.50.300:FF:000006">
    <property type="entry name" value="DNA-binding transcriptional regulator NtrC"/>
    <property type="match status" value="1"/>
</dbReference>
<dbReference type="PROSITE" id="PS00675">
    <property type="entry name" value="SIGMA54_INTERACT_1"/>
    <property type="match status" value="1"/>
</dbReference>
<sequence length="477" mass="53360">MKVVSRFDKLVKDADGQAQWLFAILQSVHDGVLVIDDCEVVRLVNPEYTRITGVKENEIIGKRLRDVRPNALLPETLKDGKVRTGVYRKEGSNEYVVDMAPIVVHGQVIGAVSVCKGLTEVHKLTQELKRNKERLNELKRTVYSIYRATYTFAHIIGHNDKIKEMIRIAKRAAESDLPVLIMGESGTGKELFAQAIHQEGPRAEHPFVPVNCAAIPAALLESELFGYVEGSFTHAKKGGKIGLFELADGGTIFLDEIGDLPYDLQAKLLRVLQEKTIRKVGDTHERRIDVRIIAATNKDLRQLVAKQYFREDLFYRLHVITLHLPPLRERKEDIPLLAHSIIQASGGGGQRPVCSISQAAMALLQSYDWPGNIRELKNVIDYAICMTDGMEIDLHHLPPSIMKDPEVFRSSTSIQPLRKMLEETEKRLIVEALRQFGTDVQGKKQAAKELGVSLATLYNKLKKLGISEDLPSSAPNG</sequence>
<keyword evidence="5" id="KW-0804">Transcription</keyword>
<dbReference type="PANTHER" id="PTHR32071">
    <property type="entry name" value="TRANSCRIPTIONAL REGULATORY PROTEIN"/>
    <property type="match status" value="1"/>
</dbReference>
<reference evidence="8 9" key="1">
    <citation type="submission" date="2020-09" db="EMBL/GenBank/DDBJ databases">
        <title>Complete Geobacillus genomes through the use of hybrid genome assembly.</title>
        <authorList>
            <person name="Vera D.L."/>
            <person name="Venkateswaran K."/>
            <person name="Singh N.K."/>
            <person name="Landry K."/>
        </authorList>
    </citation>
    <scope>NUCLEOTIDE SEQUENCE [LARGE SCALE GENOMIC DNA]</scope>
    <source>
        <strain evidence="8 9">SURF-189</strain>
    </source>
</reference>
<keyword evidence="9" id="KW-1185">Reference proteome</keyword>
<evidence type="ECO:0000256" key="4">
    <source>
        <dbReference type="ARBA" id="ARBA00023125"/>
    </source>
</evidence>
<dbReference type="InterPro" id="IPR027417">
    <property type="entry name" value="P-loop_NTPase"/>
</dbReference>
<accession>A0A7H1RWK9</accession>